<feature type="domain" description="RavJ-like C-terminal" evidence="3">
    <location>
        <begin position="226"/>
        <end position="312"/>
    </location>
</feature>
<comment type="caution">
    <text evidence="4">The sequence shown here is derived from an EMBL/GenBank/DDBJ whole genome shotgun (WGS) entry which is preliminary data.</text>
</comment>
<dbReference type="PANTHER" id="PTHR24073">
    <property type="entry name" value="DRAB5-RELATED"/>
    <property type="match status" value="1"/>
</dbReference>
<dbReference type="RefSeq" id="WP_058471322.1">
    <property type="nucleotide sequence ID" value="NZ_CAAAIC010000011.1"/>
</dbReference>
<dbReference type="InterPro" id="IPR027417">
    <property type="entry name" value="P-loop_NTPase"/>
</dbReference>
<dbReference type="GO" id="GO:0005525">
    <property type="term" value="F:GTP binding"/>
    <property type="evidence" value="ECO:0007669"/>
    <property type="project" value="UniProtKB-KW"/>
</dbReference>
<dbReference type="OrthoDB" id="5639734at2"/>
<dbReference type="Proteomes" id="UP000055035">
    <property type="component" value="Unassembled WGS sequence"/>
</dbReference>
<keyword evidence="5" id="KW-1185">Reference proteome</keyword>
<name>A0A0W0VBU1_9GAMM</name>
<evidence type="ECO:0000313" key="5">
    <source>
        <dbReference type="Proteomes" id="UP000055035"/>
    </source>
</evidence>
<keyword evidence="1" id="KW-0547">Nucleotide-binding</keyword>
<dbReference type="InterPro" id="IPR041234">
    <property type="entry name" value="RavJ-like_C"/>
</dbReference>
<gene>
    <name evidence="4" type="ORF">Ljor_1884</name>
</gene>
<evidence type="ECO:0000256" key="2">
    <source>
        <dbReference type="ARBA" id="ARBA00023134"/>
    </source>
</evidence>
<dbReference type="Gene3D" id="3.40.50.300">
    <property type="entry name" value="P-loop containing nucleotide triphosphate hydrolases"/>
    <property type="match status" value="1"/>
</dbReference>
<accession>A0A0W0VBU1</accession>
<dbReference type="SUPFAM" id="SSF52540">
    <property type="entry name" value="P-loop containing nucleoside triphosphate hydrolases"/>
    <property type="match status" value="1"/>
</dbReference>
<dbReference type="AlphaFoldDB" id="A0A0W0VBU1"/>
<evidence type="ECO:0000256" key="1">
    <source>
        <dbReference type="ARBA" id="ARBA00022741"/>
    </source>
</evidence>
<protein>
    <submittedName>
        <fullName evidence="4">Rho GTPase (Miro-like)</fullName>
    </submittedName>
</protein>
<dbReference type="Pfam" id="PF08477">
    <property type="entry name" value="Roc"/>
    <property type="match status" value="1"/>
</dbReference>
<proteinExistence type="predicted"/>
<evidence type="ECO:0000313" key="4">
    <source>
        <dbReference type="EMBL" id="KTD17578.1"/>
    </source>
</evidence>
<sequence length="342" mass="39627">MTKVVIIGPERSGKKQLCRIISGQSFDESEAPLLIPEYRFLSKRDGQINISHERLNLDDDQQDTAPASLIIWTIPGNKRFRGLWPMYYRNADILLYCVNLSESFDQKTLENTAMACKERNPNCLFVLVATKTDLYSQEAQGMLHEVNSEWIDYKYLTSSKIPDSKHCKELTQFLFQRSQAAFYDDEEQTRKRAISKNYPPRYTHLWVHARMLDQAIRQSEPLKDYYSALNLLKDYVKISDNWPCFFSEVYLLITGHWNRHHTSSVKKTLIAVAKSPEQSVEIIIAKLTEALLESQESINPQGSLARRLLFIQEQTGITINLDELNEQIKQRQSLSQPQICSN</sequence>
<dbReference type="STRING" id="456.Ljor_1884"/>
<dbReference type="EMBL" id="LNYJ01000011">
    <property type="protein sequence ID" value="KTD17578.1"/>
    <property type="molecule type" value="Genomic_DNA"/>
</dbReference>
<dbReference type="PATRIC" id="fig|456.5.peg.2009"/>
<evidence type="ECO:0000259" key="3">
    <source>
        <dbReference type="Pfam" id="PF18493"/>
    </source>
</evidence>
<dbReference type="Pfam" id="PF18493">
    <property type="entry name" value="DUF5617"/>
    <property type="match status" value="1"/>
</dbReference>
<reference evidence="4 5" key="1">
    <citation type="submission" date="2015-11" db="EMBL/GenBank/DDBJ databases">
        <title>Genomic analysis of 38 Legionella species identifies large and diverse effector repertoires.</title>
        <authorList>
            <person name="Burstein D."/>
            <person name="Amaro F."/>
            <person name="Zusman T."/>
            <person name="Lifshitz Z."/>
            <person name="Cohen O."/>
            <person name="Gilbert J.A."/>
            <person name="Pupko T."/>
            <person name="Shuman H.A."/>
            <person name="Segal G."/>
        </authorList>
    </citation>
    <scope>NUCLEOTIDE SEQUENCE [LARGE SCALE GENOMIC DNA]</scope>
    <source>
        <strain evidence="4 5">BL-540</strain>
    </source>
</reference>
<keyword evidence="2" id="KW-0342">GTP-binding</keyword>
<organism evidence="4 5">
    <name type="scientific">Legionella jordanis</name>
    <dbReference type="NCBI Taxonomy" id="456"/>
    <lineage>
        <taxon>Bacteria</taxon>
        <taxon>Pseudomonadati</taxon>
        <taxon>Pseudomonadota</taxon>
        <taxon>Gammaproteobacteria</taxon>
        <taxon>Legionellales</taxon>
        <taxon>Legionellaceae</taxon>
        <taxon>Legionella</taxon>
    </lineage>
</organism>